<proteinExistence type="predicted"/>
<dbReference type="PROSITE" id="PS51038">
    <property type="entry name" value="BAH"/>
    <property type="match status" value="1"/>
</dbReference>
<reference evidence="2 3" key="1">
    <citation type="journal article" date="2012" name="BMC Genomics">
        <title>Tools to kill: Genome of one of the most destructive plant pathogenic fungi Macrophomina phaseolina.</title>
        <authorList>
            <person name="Islam M.S."/>
            <person name="Haque M.S."/>
            <person name="Islam M.M."/>
            <person name="Emdad E.M."/>
            <person name="Halim A."/>
            <person name="Hossen Q.M.M."/>
            <person name="Hossain M.Z."/>
            <person name="Ahmed B."/>
            <person name="Rahim S."/>
            <person name="Rahman M.S."/>
            <person name="Alam M.M."/>
            <person name="Hou S."/>
            <person name="Wan X."/>
            <person name="Saito J.A."/>
            <person name="Alam M."/>
        </authorList>
    </citation>
    <scope>NUCLEOTIDE SEQUENCE [LARGE SCALE GENOMIC DNA]</scope>
    <source>
        <strain evidence="2 3">MS6</strain>
    </source>
</reference>
<dbReference type="EMBL" id="AHHD01000714">
    <property type="protein sequence ID" value="EKG09294.1"/>
    <property type="molecule type" value="Genomic_DNA"/>
</dbReference>
<dbReference type="InParanoid" id="K2RGQ8"/>
<organism evidence="2 3">
    <name type="scientific">Macrophomina phaseolina (strain MS6)</name>
    <name type="common">Charcoal rot fungus</name>
    <dbReference type="NCBI Taxonomy" id="1126212"/>
    <lineage>
        <taxon>Eukaryota</taxon>
        <taxon>Fungi</taxon>
        <taxon>Dikarya</taxon>
        <taxon>Ascomycota</taxon>
        <taxon>Pezizomycotina</taxon>
        <taxon>Dothideomycetes</taxon>
        <taxon>Dothideomycetes incertae sedis</taxon>
        <taxon>Botryosphaeriales</taxon>
        <taxon>Botryosphaeriaceae</taxon>
        <taxon>Macrophomina</taxon>
    </lineage>
</organism>
<dbReference type="AlphaFoldDB" id="K2RGQ8"/>
<dbReference type="InterPro" id="IPR001025">
    <property type="entry name" value="BAH_dom"/>
</dbReference>
<dbReference type="VEuPathDB" id="FungiDB:MPH_13689"/>
<protein>
    <recommendedName>
        <fullName evidence="1">BAH domain-containing protein</fullName>
    </recommendedName>
</protein>
<sequence length="215" mass="24573">MRDKHKSIEDRRASNIIARTKRHGFSNTAPLDPNASHTTNVTEAFGASDEEYTSDCTEPFAVYDNCSRFFSVQSLGHDVDDWDSVPTLPSLRLHEEVYNKGDVVRARTIENTTVTTSSMGQIAEIRVLPDGRSFVRVFWYVRRPKSDEISKRAWLLGYRYMKSTHTQVIASDCIVRRVPLRVQSMFIQPASVLDLSVNPAQVYREGSKQVEWTRV</sequence>
<dbReference type="Proteomes" id="UP000007129">
    <property type="component" value="Unassembled WGS sequence"/>
</dbReference>
<evidence type="ECO:0000259" key="1">
    <source>
        <dbReference type="PROSITE" id="PS51038"/>
    </source>
</evidence>
<dbReference type="GO" id="GO:0003682">
    <property type="term" value="F:chromatin binding"/>
    <property type="evidence" value="ECO:0007669"/>
    <property type="project" value="InterPro"/>
</dbReference>
<evidence type="ECO:0000313" key="3">
    <source>
        <dbReference type="Proteomes" id="UP000007129"/>
    </source>
</evidence>
<feature type="domain" description="BAH" evidence="1">
    <location>
        <begin position="96"/>
        <end position="215"/>
    </location>
</feature>
<gene>
    <name evidence="2" type="ORF">MPH_13689</name>
</gene>
<name>K2RGQ8_MACPH</name>
<accession>K2RGQ8</accession>
<comment type="caution">
    <text evidence="2">The sequence shown here is derived from an EMBL/GenBank/DDBJ whole genome shotgun (WGS) entry which is preliminary data.</text>
</comment>
<dbReference type="HOGENOM" id="CLU_1283464_0_0_1"/>
<evidence type="ECO:0000313" key="2">
    <source>
        <dbReference type="EMBL" id="EKG09294.1"/>
    </source>
</evidence>